<evidence type="ECO:0000256" key="3">
    <source>
        <dbReference type="SAM" id="SignalP"/>
    </source>
</evidence>
<evidence type="ECO:0000256" key="2">
    <source>
        <dbReference type="SAM" id="MobiDB-lite"/>
    </source>
</evidence>
<feature type="region of interest" description="Disordered" evidence="2">
    <location>
        <begin position="310"/>
        <end position="331"/>
    </location>
</feature>
<dbReference type="InterPro" id="IPR001375">
    <property type="entry name" value="Peptidase_S9_cat"/>
</dbReference>
<name>A0ABX7G5H8_9GAMM</name>
<evidence type="ECO:0000256" key="1">
    <source>
        <dbReference type="ARBA" id="ARBA00022801"/>
    </source>
</evidence>
<keyword evidence="1" id="KW-0378">Hydrolase</keyword>
<evidence type="ECO:0000259" key="4">
    <source>
        <dbReference type="Pfam" id="PF00326"/>
    </source>
</evidence>
<dbReference type="InterPro" id="IPR011042">
    <property type="entry name" value="6-blade_b-propeller_TolB-like"/>
</dbReference>
<sequence>MKLRRPIPALVISCLLVLSAGHVKPVLATDYQAGYRLPSSPLTDLVDQSRPDKVLLSPDGQWLLSLSPQGAPAISQLAEPIMRLGGTEIDSLNHLPGKLPTLYDKLSLRRAGDMQPQSIHGLSALMPLMAPKFSPDGKTLALISLAKKQPRLWVIDVSSGKTLEYDLRLNFSLGVNYRWLPDSSALLLPLVVSEQGASLSTQSASQSMPGIKESQPNQVAKRTHRNLLITPADHKTFAGQVKSQLALQPRNGPLRLLGSPGYLLDAEASPDGRYVLIEQLTEPFSNRVPYRGFSKRYDIQRLQTGETLYSLQVPGRDSERDDADTPGPAPRLFHWQGGANLIWAQGKLADTKERESKTHEPEASLKALSQQESDDDQQAEPKFRDFLYTLSPPFDQPPTELGQTHWPISAVSWRDDGKALVSQSRRSKQLIKVSLLTPACEGAPACWEDWYQISSKDKYQDPGTLVRHPVTQLVMTQNGAMFHYGDGHSEEGMRPFLATSKAGEARSLLWQSASSAFERVVALESVSPLRLLISHESPTQPPQLYRVWPDNGKREALMPLAKRQAAIEGIQKEHIQFTRADGQPLSGTLYLPANYQRGDGPLPVLIWAYPREYKNAEVAAQVDFNPLSYPWLSPLSAPAMVAAGFAVFDKVSMPIICAGKNKPNDTFLEQLIANAEAAVRVLTDRGIAEPGRIAVGGHSYGAFMVANLLAHTDLFAAGIARSGAYNRSLTPFGFQNERRNYWEAQALYQQMSPFNVADKINEPLLLIHGEADANSGTYPMQSSRLFDAVSTLGGQARLVTLPFEGHSYRARESQLHVLWEQEKWLRSHLSPKEASATQSTQPL</sequence>
<evidence type="ECO:0000313" key="5">
    <source>
        <dbReference type="EMBL" id="QRH02594.1"/>
    </source>
</evidence>
<dbReference type="Pfam" id="PF00326">
    <property type="entry name" value="Peptidase_S9"/>
    <property type="match status" value="1"/>
</dbReference>
<dbReference type="RefSeq" id="WP_203326191.1">
    <property type="nucleotide sequence ID" value="NZ_CP069213.1"/>
</dbReference>
<gene>
    <name evidence="5" type="ORF">JQC75_04000</name>
</gene>
<accession>A0ABX7G5H8</accession>
<proteinExistence type="predicted"/>
<dbReference type="Gene3D" id="3.40.50.1820">
    <property type="entry name" value="alpha/beta hydrolase"/>
    <property type="match status" value="1"/>
</dbReference>
<organism evidence="5 6">
    <name type="scientific">Shewanella litorisediminis</name>
    <dbReference type="NCBI Taxonomy" id="1173586"/>
    <lineage>
        <taxon>Bacteria</taxon>
        <taxon>Pseudomonadati</taxon>
        <taxon>Pseudomonadota</taxon>
        <taxon>Gammaproteobacteria</taxon>
        <taxon>Alteromonadales</taxon>
        <taxon>Shewanellaceae</taxon>
        <taxon>Shewanella</taxon>
    </lineage>
</organism>
<reference evidence="5 6" key="1">
    <citation type="journal article" date="2012" name="Antonie Van Leeuwenhoek">
        <title>Shewanella litorisediminis sp. nov., a gammaproteobacterium isolated from a tidal flat sediment.</title>
        <authorList>
            <person name="Lee M.H."/>
            <person name="Yoon J.H."/>
        </authorList>
    </citation>
    <scope>NUCLEOTIDE SEQUENCE [LARGE SCALE GENOMIC DNA]</scope>
    <source>
        <strain evidence="5 6">SMK1-12</strain>
    </source>
</reference>
<dbReference type="InterPro" id="IPR029058">
    <property type="entry name" value="AB_hydrolase_fold"/>
</dbReference>
<dbReference type="PANTHER" id="PTHR42776:SF28">
    <property type="entry name" value="GLUTAMYL ENDOPEPTIDASE, CHLOROPLASTIC-RELATED"/>
    <property type="match status" value="1"/>
</dbReference>
<evidence type="ECO:0000313" key="6">
    <source>
        <dbReference type="Proteomes" id="UP000596252"/>
    </source>
</evidence>
<keyword evidence="6" id="KW-1185">Reference proteome</keyword>
<feature type="compositionally biased region" description="Basic and acidic residues" evidence="2">
    <location>
        <begin position="349"/>
        <end position="363"/>
    </location>
</feature>
<feature type="domain" description="Peptidase S9 prolyl oligopeptidase catalytic" evidence="4">
    <location>
        <begin position="677"/>
        <end position="830"/>
    </location>
</feature>
<dbReference type="EMBL" id="CP069213">
    <property type="protein sequence ID" value="QRH02594.1"/>
    <property type="molecule type" value="Genomic_DNA"/>
</dbReference>
<feature type="chain" id="PRO_5045659033" evidence="3">
    <location>
        <begin position="29"/>
        <end position="843"/>
    </location>
</feature>
<dbReference type="Proteomes" id="UP000596252">
    <property type="component" value="Chromosome"/>
</dbReference>
<dbReference type="Gene3D" id="2.120.10.30">
    <property type="entry name" value="TolB, C-terminal domain"/>
    <property type="match status" value="1"/>
</dbReference>
<dbReference type="PANTHER" id="PTHR42776">
    <property type="entry name" value="SERINE PEPTIDASE S9 FAMILY MEMBER"/>
    <property type="match status" value="1"/>
</dbReference>
<feature type="region of interest" description="Disordered" evidence="2">
    <location>
        <begin position="349"/>
        <end position="378"/>
    </location>
</feature>
<protein>
    <submittedName>
        <fullName evidence="5">S9 family peptidase</fullName>
    </submittedName>
</protein>
<keyword evidence="3" id="KW-0732">Signal</keyword>
<dbReference type="SUPFAM" id="SSF82171">
    <property type="entry name" value="DPP6 N-terminal domain-like"/>
    <property type="match status" value="1"/>
</dbReference>
<feature type="signal peptide" evidence="3">
    <location>
        <begin position="1"/>
        <end position="28"/>
    </location>
</feature>
<dbReference type="SUPFAM" id="SSF53474">
    <property type="entry name" value="alpha/beta-Hydrolases"/>
    <property type="match status" value="1"/>
</dbReference>